<dbReference type="STRING" id="665126.ABB55_22345"/>
<comment type="caution">
    <text evidence="4">The sequence shown here is derived from an EMBL/GenBank/DDBJ whole genome shotgun (WGS) entry which is preliminary data.</text>
</comment>
<gene>
    <name evidence="4" type="ORF">ABB55_22345</name>
</gene>
<evidence type="ECO:0000256" key="1">
    <source>
        <dbReference type="SAM" id="Phobius"/>
    </source>
</evidence>
<evidence type="ECO:0000313" key="4">
    <source>
        <dbReference type="EMBL" id="KPL54629.1"/>
    </source>
</evidence>
<dbReference type="PANTHER" id="PTHR36698">
    <property type="entry name" value="BLL5892 PROTEIN"/>
    <property type="match status" value="1"/>
</dbReference>
<dbReference type="Gene3D" id="3.40.50.10610">
    <property type="entry name" value="ABC-type transport auxiliary lipoprotein component"/>
    <property type="match status" value="1"/>
</dbReference>
<feature type="domain" description="Mce/MlaD" evidence="2">
    <location>
        <begin position="43"/>
        <end position="111"/>
    </location>
</feature>
<dbReference type="InterPro" id="IPR003399">
    <property type="entry name" value="Mce/MlaD"/>
</dbReference>
<keyword evidence="1" id="KW-0472">Membrane</keyword>
<protein>
    <recommendedName>
        <fullName evidence="6">Mce/MlaD domain-containing protein</fullName>
    </recommendedName>
</protein>
<dbReference type="Pfam" id="PF02470">
    <property type="entry name" value="MlaD"/>
    <property type="match status" value="1"/>
</dbReference>
<name>A0A0P6W650_9HYPH</name>
<dbReference type="Pfam" id="PF03886">
    <property type="entry name" value="ABC_trans_aux"/>
    <property type="match status" value="1"/>
</dbReference>
<evidence type="ECO:0000259" key="2">
    <source>
        <dbReference type="Pfam" id="PF02470"/>
    </source>
</evidence>
<dbReference type="SUPFAM" id="SSF159594">
    <property type="entry name" value="XCC0632-like"/>
    <property type="match status" value="1"/>
</dbReference>
<reference evidence="4 5" key="1">
    <citation type="submission" date="2015-09" db="EMBL/GenBank/DDBJ databases">
        <authorList>
            <person name="Jackson K.R."/>
            <person name="Lunt B.L."/>
            <person name="Fisher J.N.B."/>
            <person name="Gardner A.V."/>
            <person name="Bailey M.E."/>
            <person name="Deus L.M."/>
            <person name="Earl A.S."/>
            <person name="Gibby P.D."/>
            <person name="Hartmann K.A."/>
            <person name="Liu J.E."/>
            <person name="Manci A.M."/>
            <person name="Nielsen D.A."/>
            <person name="Solomon M.B."/>
            <person name="Breakwell D.P."/>
            <person name="Burnett S.H."/>
            <person name="Grose J.H."/>
        </authorList>
    </citation>
    <scope>NUCLEOTIDE SEQUENCE [LARGE SCALE GENOMIC DNA]</scope>
    <source>
        <strain evidence="4 5">16</strain>
    </source>
</reference>
<evidence type="ECO:0000313" key="5">
    <source>
        <dbReference type="Proteomes" id="UP000048984"/>
    </source>
</evidence>
<evidence type="ECO:0000259" key="3">
    <source>
        <dbReference type="Pfam" id="PF03886"/>
    </source>
</evidence>
<keyword evidence="5" id="KW-1185">Reference proteome</keyword>
<dbReference type="RefSeq" id="WP_054360795.1">
    <property type="nucleotide sequence ID" value="NZ_JAPCYQ010000001.1"/>
</dbReference>
<accession>A0A0P6W650</accession>
<feature type="domain" description="ABC-type transport auxiliary lipoprotein component" evidence="3">
    <location>
        <begin position="209"/>
        <end position="365"/>
    </location>
</feature>
<dbReference type="Proteomes" id="UP000048984">
    <property type="component" value="Unassembled WGS sequence"/>
</dbReference>
<sequence length="374" mass="39188">METQARYGIIGAFTLAVIGAAFLFVFWLHTTGGVGAESQYRLRFSGSVVGLRAGSSVMFNGIKVGEVKSLQYDPSDPLKIDVLIGVATATPIRTDTRVVVETQGLMGSPAILLGSGTSTALLPPGPGGTPPLLEVGAAASETLTQSALGVLRRMDKLLADNSEPFSNIVNKISVFSDALGRNAGRIDTIAESLDKMLGGGKDKKPAVVYDLAAPKSFAELKKPPAAKFAVLEPSALVVFDTQKILLSTKPNERMPLADGQLSDSLPRLLQAKLVESFENAGYLGHVQKGNDAGTADLSMQVDIRNFQVATEGKPTAVIELSVKLQSGEGQVVAARIFRSEAPAESAEPEPAAKGLSDAFGKLVGDLVVWVNEAG</sequence>
<proteinExistence type="predicted"/>
<organism evidence="4 5">
    <name type="scientific">Prosthecodimorpha hirschii</name>
    <dbReference type="NCBI Taxonomy" id="665126"/>
    <lineage>
        <taxon>Bacteria</taxon>
        <taxon>Pseudomonadati</taxon>
        <taxon>Pseudomonadota</taxon>
        <taxon>Alphaproteobacteria</taxon>
        <taxon>Hyphomicrobiales</taxon>
        <taxon>Ancalomicrobiaceae</taxon>
        <taxon>Prosthecodimorpha</taxon>
    </lineage>
</organism>
<keyword evidence="1" id="KW-1133">Transmembrane helix</keyword>
<reference evidence="4 5" key="2">
    <citation type="submission" date="2015-10" db="EMBL/GenBank/DDBJ databases">
        <title>Draft Genome Sequence of Prosthecomicrobium hirschii ATCC 27832.</title>
        <authorList>
            <person name="Daniel J."/>
            <person name="Givan S.A."/>
            <person name="Brun Y.V."/>
            <person name="Brown P.J."/>
        </authorList>
    </citation>
    <scope>NUCLEOTIDE SEQUENCE [LARGE SCALE GENOMIC DNA]</scope>
    <source>
        <strain evidence="4 5">16</strain>
    </source>
</reference>
<dbReference type="EMBL" id="LJYW01000001">
    <property type="protein sequence ID" value="KPL54629.1"/>
    <property type="molecule type" value="Genomic_DNA"/>
</dbReference>
<keyword evidence="1" id="KW-0812">Transmembrane</keyword>
<feature type="transmembrane region" description="Helical" evidence="1">
    <location>
        <begin position="7"/>
        <end position="28"/>
    </location>
</feature>
<dbReference type="InterPro" id="IPR005586">
    <property type="entry name" value="ABC_trans_aux"/>
</dbReference>
<evidence type="ECO:0008006" key="6">
    <source>
        <dbReference type="Google" id="ProtNLM"/>
    </source>
</evidence>
<dbReference type="PANTHER" id="PTHR36698:SF2">
    <property type="entry name" value="MCE_MLAD DOMAIN-CONTAINING PROTEIN"/>
    <property type="match status" value="1"/>
</dbReference>
<dbReference type="AlphaFoldDB" id="A0A0P6W650"/>